<evidence type="ECO:0000313" key="2">
    <source>
        <dbReference type="Proteomes" id="UP001178148"/>
    </source>
</evidence>
<organism evidence="1 2">
    <name type="scientific">Candidatus Endonucleibacter bathymodioli</name>
    <dbReference type="NCBI Taxonomy" id="539814"/>
    <lineage>
        <taxon>Bacteria</taxon>
        <taxon>Pseudomonadati</taxon>
        <taxon>Pseudomonadota</taxon>
        <taxon>Gammaproteobacteria</taxon>
        <taxon>Oceanospirillales</taxon>
        <taxon>Endozoicomonadaceae</taxon>
        <taxon>Candidatus Endonucleibacter</taxon>
    </lineage>
</organism>
<reference evidence="1 2" key="1">
    <citation type="journal article" date="2023" name="bioRxiv">
        <title>An intranuclear bacterial parasite of deep-sea mussels expresses apoptosis inhibitors acquired from its host.</title>
        <authorList>
            <person name="Gonzalez Porras M.A."/>
            <person name="Assie A."/>
            <person name="Tietjen M."/>
            <person name="Violette M."/>
            <person name="Kleiner M."/>
            <person name="Gruber-Vodicka H."/>
            <person name="Dubilier N."/>
            <person name="Leisch N."/>
        </authorList>
    </citation>
    <scope>NUCLEOTIDE SEQUENCE [LARGE SCALE GENOMIC DNA]</scope>
    <source>
        <strain evidence="1">IAP13</strain>
    </source>
</reference>
<accession>A0AA90NUF3</accession>
<dbReference type="AlphaFoldDB" id="A0AA90NUF3"/>
<comment type="caution">
    <text evidence="1">The sequence shown here is derived from an EMBL/GenBank/DDBJ whole genome shotgun (WGS) entry which is preliminary data.</text>
</comment>
<name>A0AA90NUF3_9GAMM</name>
<proteinExistence type="predicted"/>
<gene>
    <name evidence="1" type="ORF">QS748_10315</name>
</gene>
<evidence type="ECO:0000313" key="1">
    <source>
        <dbReference type="EMBL" id="MDP0589550.1"/>
    </source>
</evidence>
<dbReference type="EMBL" id="JASXSV010000016">
    <property type="protein sequence ID" value="MDP0589550.1"/>
    <property type="molecule type" value="Genomic_DNA"/>
</dbReference>
<protein>
    <submittedName>
        <fullName evidence="1">Uncharacterized protein</fullName>
    </submittedName>
</protein>
<keyword evidence="2" id="KW-1185">Reference proteome</keyword>
<dbReference type="Proteomes" id="UP001178148">
    <property type="component" value="Unassembled WGS sequence"/>
</dbReference>
<sequence length="58" mass="6632">MHYIKCNHAMNSMDGVQQGSKKQKKGKGSACFSFMDNVLQGCMDNKNKKDDLWTRSYP</sequence>